<evidence type="ECO:0000256" key="3">
    <source>
        <dbReference type="ARBA" id="ARBA00022714"/>
    </source>
</evidence>
<dbReference type="Gene3D" id="2.102.10.10">
    <property type="entry name" value="Rieske [2Fe-2S] iron-sulphur domain"/>
    <property type="match status" value="1"/>
</dbReference>
<name>A0A930YI79_9ACTN</name>
<keyword evidence="3" id="KW-0001">2Fe-2S</keyword>
<dbReference type="SUPFAM" id="SSF50022">
    <property type="entry name" value="ISP domain"/>
    <property type="match status" value="1"/>
</dbReference>
<evidence type="ECO:0000256" key="5">
    <source>
        <dbReference type="ARBA" id="ARBA00023004"/>
    </source>
</evidence>
<feature type="domain" description="Rieske" evidence="12">
    <location>
        <begin position="59"/>
        <end position="151"/>
    </location>
</feature>
<dbReference type="GO" id="GO:0004497">
    <property type="term" value="F:monooxygenase activity"/>
    <property type="evidence" value="ECO:0007669"/>
    <property type="project" value="UniProtKB-ARBA"/>
</dbReference>
<dbReference type="InterPro" id="IPR036922">
    <property type="entry name" value="Rieske_2Fe-2S_sf"/>
</dbReference>
<evidence type="ECO:0000256" key="1">
    <source>
        <dbReference type="ARBA" id="ARBA00002494"/>
    </source>
</evidence>
<dbReference type="Pfam" id="PF00355">
    <property type="entry name" value="Rieske"/>
    <property type="match status" value="1"/>
</dbReference>
<dbReference type="EMBL" id="JADKPO010000010">
    <property type="protein sequence ID" value="MBF4767907.1"/>
    <property type="molecule type" value="Genomic_DNA"/>
</dbReference>
<comment type="function">
    <text evidence="1">Iron-sulfur subunit of the cytochrome bc1 complex, an essential component of the respiratory electron transport chain required for ATP synthesis. The bc1 complex catalyzes the oxidation of menaquinol and the reduction of cytochrome c in the respiratory chain. The bc1 complex operates through a Q-cycle mechanism that couples electron transfer to generation of the proton gradient that drives ATP synthesis.</text>
</comment>
<dbReference type="PRINTS" id="PR00162">
    <property type="entry name" value="RIESKE"/>
</dbReference>
<dbReference type="CDD" id="cd03467">
    <property type="entry name" value="Rieske"/>
    <property type="match status" value="1"/>
</dbReference>
<dbReference type="FunFam" id="2.102.10.10:FF:000016">
    <property type="entry name" value="Nitrite reductase/ring-hydroxylating ferredoxin subunit"/>
    <property type="match status" value="1"/>
</dbReference>
<dbReference type="InterPro" id="IPR005805">
    <property type="entry name" value="Rieske_Fe-S_prot_C"/>
</dbReference>
<evidence type="ECO:0000256" key="11">
    <source>
        <dbReference type="SAM" id="SignalP"/>
    </source>
</evidence>
<organism evidence="13 14">
    <name type="scientific">Nocardioides agariphilus</name>
    <dbReference type="NCBI Taxonomy" id="433664"/>
    <lineage>
        <taxon>Bacteria</taxon>
        <taxon>Bacillati</taxon>
        <taxon>Actinomycetota</taxon>
        <taxon>Actinomycetes</taxon>
        <taxon>Propionibacteriales</taxon>
        <taxon>Nocardioidaceae</taxon>
        <taxon>Nocardioides</taxon>
    </lineage>
</organism>
<evidence type="ECO:0000256" key="9">
    <source>
        <dbReference type="ARBA" id="ARBA00034078"/>
    </source>
</evidence>
<evidence type="ECO:0000256" key="4">
    <source>
        <dbReference type="ARBA" id="ARBA00022723"/>
    </source>
</evidence>
<feature type="chain" id="PRO_5037876544" description="Cytochrome bc1 complex Rieske iron-sulfur subunit" evidence="11">
    <location>
        <begin position="30"/>
        <end position="152"/>
    </location>
</feature>
<evidence type="ECO:0000256" key="6">
    <source>
        <dbReference type="ARBA" id="ARBA00023014"/>
    </source>
</evidence>
<evidence type="ECO:0000259" key="12">
    <source>
        <dbReference type="PROSITE" id="PS51296"/>
    </source>
</evidence>
<gene>
    <name evidence="13" type="ORF">ISU10_09030</name>
</gene>
<keyword evidence="11" id="KW-0732">Signal</keyword>
<dbReference type="GO" id="GO:0016020">
    <property type="term" value="C:membrane"/>
    <property type="evidence" value="ECO:0007669"/>
    <property type="project" value="InterPro"/>
</dbReference>
<keyword evidence="14" id="KW-1185">Reference proteome</keyword>
<protein>
    <recommendedName>
        <fullName evidence="2">Cytochrome bc1 complex Rieske iron-sulfur subunit</fullName>
    </recommendedName>
    <alternativeName>
        <fullName evidence="8">Cytochrome bc1 reductase complex subunit QcrA</fullName>
    </alternativeName>
</protein>
<evidence type="ECO:0000256" key="8">
    <source>
        <dbReference type="ARBA" id="ARBA00029586"/>
    </source>
</evidence>
<keyword evidence="4" id="KW-0479">Metal-binding</keyword>
<accession>A0A930YI79</accession>
<dbReference type="PROSITE" id="PS51296">
    <property type="entry name" value="RIESKE"/>
    <property type="match status" value="1"/>
</dbReference>
<evidence type="ECO:0000313" key="14">
    <source>
        <dbReference type="Proteomes" id="UP000660668"/>
    </source>
</evidence>
<evidence type="ECO:0000256" key="10">
    <source>
        <dbReference type="SAM" id="MobiDB-lite"/>
    </source>
</evidence>
<keyword evidence="7" id="KW-1015">Disulfide bond</keyword>
<evidence type="ECO:0000256" key="7">
    <source>
        <dbReference type="ARBA" id="ARBA00023157"/>
    </source>
</evidence>
<proteinExistence type="predicted"/>
<dbReference type="GO" id="GO:0051537">
    <property type="term" value="F:2 iron, 2 sulfur cluster binding"/>
    <property type="evidence" value="ECO:0007669"/>
    <property type="project" value="UniProtKB-KW"/>
</dbReference>
<dbReference type="RefSeq" id="WP_194696061.1">
    <property type="nucleotide sequence ID" value="NZ_JADKPO010000010.1"/>
</dbReference>
<comment type="cofactor">
    <cofactor evidence="9">
        <name>[2Fe-2S] cluster</name>
        <dbReference type="ChEBI" id="CHEBI:190135"/>
    </cofactor>
</comment>
<feature type="region of interest" description="Disordered" evidence="10">
    <location>
        <begin position="35"/>
        <end position="58"/>
    </location>
</feature>
<dbReference type="GO" id="GO:0046872">
    <property type="term" value="F:metal ion binding"/>
    <property type="evidence" value="ECO:0007669"/>
    <property type="project" value="UniProtKB-KW"/>
</dbReference>
<evidence type="ECO:0000256" key="2">
    <source>
        <dbReference type="ARBA" id="ARBA00015816"/>
    </source>
</evidence>
<dbReference type="GO" id="GO:0016705">
    <property type="term" value="F:oxidoreductase activity, acting on paired donors, with incorporation or reduction of molecular oxygen"/>
    <property type="evidence" value="ECO:0007669"/>
    <property type="project" value="UniProtKB-ARBA"/>
</dbReference>
<comment type="caution">
    <text evidence="13">The sequence shown here is derived from an EMBL/GenBank/DDBJ whole genome shotgun (WGS) entry which is preliminary data.</text>
</comment>
<sequence>MTAPDHHPLLRRRTLAGAVTAGLALPALAACSGDGGTQVATDPNTPGGSTSRTPGGNTDAFAQTSDIEVGGGTIYPDAQVVITQPTEGDFKCFTAVCTHQGCIVSSVSDGSIHCDCHGSAFSIKDGSVVNGPATQPLAAEDFSVDGDAITLG</sequence>
<dbReference type="InterPro" id="IPR017941">
    <property type="entry name" value="Rieske_2Fe-2S"/>
</dbReference>
<keyword evidence="6" id="KW-0411">Iron-sulfur</keyword>
<dbReference type="AlphaFoldDB" id="A0A930YI79"/>
<feature type="compositionally biased region" description="Low complexity" evidence="10">
    <location>
        <begin position="43"/>
        <end position="58"/>
    </location>
</feature>
<reference evidence="13" key="1">
    <citation type="submission" date="2020-11" db="EMBL/GenBank/DDBJ databases">
        <title>Nocardioides cynanchi sp. nov., isolated from soil of rhizosphere of Cynanchum wilfordii.</title>
        <authorList>
            <person name="Lee J.-S."/>
            <person name="Suh M.K."/>
            <person name="Kim J.-S."/>
        </authorList>
    </citation>
    <scope>NUCLEOTIDE SEQUENCE</scope>
    <source>
        <strain evidence="13">KCTC 19276</strain>
    </source>
</reference>
<dbReference type="Proteomes" id="UP000660668">
    <property type="component" value="Unassembled WGS sequence"/>
</dbReference>
<dbReference type="PANTHER" id="PTHR10134">
    <property type="entry name" value="CYTOCHROME B-C1 COMPLEX SUBUNIT RIESKE, MITOCHONDRIAL"/>
    <property type="match status" value="1"/>
</dbReference>
<evidence type="ECO:0000313" key="13">
    <source>
        <dbReference type="EMBL" id="MBF4767907.1"/>
    </source>
</evidence>
<dbReference type="InterPro" id="IPR014349">
    <property type="entry name" value="Rieske_Fe-S_prot"/>
</dbReference>
<feature type="signal peptide" evidence="11">
    <location>
        <begin position="1"/>
        <end position="29"/>
    </location>
</feature>
<keyword evidence="5" id="KW-0408">Iron</keyword>